<keyword evidence="3" id="KW-0964">Secreted</keyword>
<evidence type="ECO:0000256" key="8">
    <source>
        <dbReference type="RuleBase" id="RU003686"/>
    </source>
</evidence>
<proteinExistence type="inferred from homology"/>
<feature type="signal peptide" evidence="10">
    <location>
        <begin position="1"/>
        <end position="21"/>
    </location>
</feature>
<evidence type="ECO:0000256" key="3">
    <source>
        <dbReference type="ARBA" id="ARBA00022525"/>
    </source>
</evidence>
<sequence length="183" mass="20465">CSVSALGGLLALLCQYALVNSHILGRASSTSDLAQLKSLLERFEETLAEAAQEEDSEANYEATNQESERSQARPGWNLDQDGDQEPLKLERFQPPAEGHSKPTSPRSRLQDLLMTTRKRASSCFGARMDRIGNASGLGCNSGRGKSRLRRHDDKTFVLVRLLWFRSRLQVWSPESLKNKNIFS</sequence>
<keyword evidence="7" id="KW-1015">Disulfide bond</keyword>
<dbReference type="PROSITE" id="PS00263">
    <property type="entry name" value="NATRIURETIC_PEPTIDE"/>
    <property type="match status" value="1"/>
</dbReference>
<name>A0A8D2ZQH0_SCOMX</name>
<evidence type="ECO:0000256" key="9">
    <source>
        <dbReference type="SAM" id="MobiDB-lite"/>
    </source>
</evidence>
<dbReference type="Proteomes" id="UP000694558">
    <property type="component" value="Chromosome 11"/>
</dbReference>
<evidence type="ECO:0000256" key="1">
    <source>
        <dbReference type="ARBA" id="ARBA00004613"/>
    </source>
</evidence>
<reference evidence="11" key="2">
    <citation type="submission" date="2025-08" db="UniProtKB">
        <authorList>
            <consortium name="Ensembl"/>
        </authorList>
    </citation>
    <scope>IDENTIFICATION</scope>
</reference>
<dbReference type="GO" id="GO:0003085">
    <property type="term" value="P:negative regulation of systemic arterial blood pressure"/>
    <property type="evidence" value="ECO:0007669"/>
    <property type="project" value="TreeGrafter"/>
</dbReference>
<dbReference type="GO" id="GO:0019934">
    <property type="term" value="P:cGMP-mediated signaling"/>
    <property type="evidence" value="ECO:0007669"/>
    <property type="project" value="TreeGrafter"/>
</dbReference>
<dbReference type="GeneTree" id="ENSGT00940000154513"/>
<keyword evidence="6 8" id="KW-0838">Vasoactive</keyword>
<comment type="similarity">
    <text evidence="2 8">Belongs to the natriuretic peptide family.</text>
</comment>
<evidence type="ECO:0000256" key="10">
    <source>
        <dbReference type="SAM" id="SignalP"/>
    </source>
</evidence>
<keyword evidence="4" id="KW-0372">Hormone</keyword>
<dbReference type="InterPro" id="IPR000663">
    <property type="entry name" value="Natr_peptide"/>
</dbReference>
<dbReference type="SMART" id="SM00183">
    <property type="entry name" value="NAT_PEP"/>
    <property type="match status" value="1"/>
</dbReference>
<comment type="subcellular location">
    <subcellularLocation>
        <location evidence="1 8">Secreted</location>
    </subcellularLocation>
</comment>
<dbReference type="GO" id="GO:0051427">
    <property type="term" value="F:hormone receptor binding"/>
    <property type="evidence" value="ECO:0007669"/>
    <property type="project" value="TreeGrafter"/>
</dbReference>
<organism evidence="11 12">
    <name type="scientific">Scophthalmus maximus</name>
    <name type="common">Turbot</name>
    <name type="synonym">Psetta maxima</name>
    <dbReference type="NCBI Taxonomy" id="52904"/>
    <lineage>
        <taxon>Eukaryota</taxon>
        <taxon>Metazoa</taxon>
        <taxon>Chordata</taxon>
        <taxon>Craniata</taxon>
        <taxon>Vertebrata</taxon>
        <taxon>Euteleostomi</taxon>
        <taxon>Actinopterygii</taxon>
        <taxon>Neopterygii</taxon>
        <taxon>Teleostei</taxon>
        <taxon>Neoteleostei</taxon>
        <taxon>Acanthomorphata</taxon>
        <taxon>Carangaria</taxon>
        <taxon>Pleuronectiformes</taxon>
        <taxon>Pleuronectoidei</taxon>
        <taxon>Scophthalmidae</taxon>
        <taxon>Scophthalmus</taxon>
    </lineage>
</organism>
<evidence type="ECO:0000256" key="6">
    <source>
        <dbReference type="ARBA" id="ARBA00022858"/>
    </source>
</evidence>
<evidence type="ECO:0000313" key="12">
    <source>
        <dbReference type="Proteomes" id="UP000694558"/>
    </source>
</evidence>
<evidence type="ECO:0000256" key="5">
    <source>
        <dbReference type="ARBA" id="ARBA00022729"/>
    </source>
</evidence>
<keyword evidence="5 10" id="KW-0732">Signal</keyword>
<protein>
    <submittedName>
        <fullName evidence="11">Uncharacterized protein</fullName>
    </submittedName>
</protein>
<feature type="region of interest" description="Disordered" evidence="9">
    <location>
        <begin position="48"/>
        <end position="85"/>
    </location>
</feature>
<dbReference type="GO" id="GO:0007218">
    <property type="term" value="P:neuropeptide signaling pathway"/>
    <property type="evidence" value="ECO:0007669"/>
    <property type="project" value="TreeGrafter"/>
</dbReference>
<dbReference type="GO" id="GO:0097746">
    <property type="term" value="P:blood vessel diameter maintenance"/>
    <property type="evidence" value="ECO:0007669"/>
    <property type="project" value="UniProtKB-KW"/>
</dbReference>
<dbReference type="GO" id="GO:0006182">
    <property type="term" value="P:cGMP biosynthetic process"/>
    <property type="evidence" value="ECO:0007669"/>
    <property type="project" value="TreeGrafter"/>
</dbReference>
<dbReference type="GO" id="GO:0005179">
    <property type="term" value="F:hormone activity"/>
    <property type="evidence" value="ECO:0007669"/>
    <property type="project" value="UniProtKB-KW"/>
</dbReference>
<dbReference type="Ensembl" id="ENSSMAT00000006030.2">
    <property type="protein sequence ID" value="ENSSMAP00000005951.2"/>
    <property type="gene ID" value="ENSSMAG00000003660.2"/>
</dbReference>
<dbReference type="AlphaFoldDB" id="A0A8D2ZQH0"/>
<dbReference type="PANTHER" id="PTHR14066">
    <property type="entry name" value="ATRIAL NATRIURETIC FACTOR PRECURSOR"/>
    <property type="match status" value="1"/>
</dbReference>
<dbReference type="PRINTS" id="PR00711">
    <property type="entry name" value="ANATPEPTIDE"/>
</dbReference>
<reference evidence="11" key="1">
    <citation type="submission" date="2023-05" db="EMBL/GenBank/DDBJ databases">
        <title>High-quality long-read genome of Scophthalmus maximus.</title>
        <authorList>
            <person name="Lien S."/>
            <person name="Martinez P."/>
        </authorList>
    </citation>
    <scope>NUCLEOTIDE SEQUENCE [LARGE SCALE GENOMIC DNA]</scope>
</reference>
<dbReference type="PANTHER" id="PTHR14066:SF10">
    <property type="entry name" value="NATRIURETIC PEPTIDES B"/>
    <property type="match status" value="1"/>
</dbReference>
<accession>A0A8D2ZQH0</accession>
<dbReference type="GO" id="GO:0005737">
    <property type="term" value="C:cytoplasm"/>
    <property type="evidence" value="ECO:0007669"/>
    <property type="project" value="TreeGrafter"/>
</dbReference>
<evidence type="ECO:0000256" key="4">
    <source>
        <dbReference type="ARBA" id="ARBA00022702"/>
    </source>
</evidence>
<dbReference type="InterPro" id="IPR030480">
    <property type="entry name" value="Natr_peptide_CS"/>
</dbReference>
<dbReference type="GO" id="GO:0005615">
    <property type="term" value="C:extracellular space"/>
    <property type="evidence" value="ECO:0007669"/>
    <property type="project" value="TreeGrafter"/>
</dbReference>
<dbReference type="Pfam" id="PF00212">
    <property type="entry name" value="ANP"/>
    <property type="match status" value="1"/>
</dbReference>
<dbReference type="InterPro" id="IPR050787">
    <property type="entry name" value="Natriuretic_peptide"/>
</dbReference>
<evidence type="ECO:0000256" key="2">
    <source>
        <dbReference type="ARBA" id="ARBA00009041"/>
    </source>
</evidence>
<evidence type="ECO:0000256" key="7">
    <source>
        <dbReference type="ARBA" id="ARBA00023157"/>
    </source>
</evidence>
<dbReference type="GO" id="GO:0007168">
    <property type="term" value="P:receptor guanylyl cyclase signaling pathway"/>
    <property type="evidence" value="ECO:0007669"/>
    <property type="project" value="TreeGrafter"/>
</dbReference>
<evidence type="ECO:0000313" key="11">
    <source>
        <dbReference type="Ensembl" id="ENSSMAP00000005951.2"/>
    </source>
</evidence>
<feature type="chain" id="PRO_5034095883" evidence="10">
    <location>
        <begin position="22"/>
        <end position="183"/>
    </location>
</feature>
<dbReference type="InterPro" id="IPR002407">
    <property type="entry name" value="Natriuretic_peptide_atrial"/>
</dbReference>